<dbReference type="InterPro" id="IPR012340">
    <property type="entry name" value="NA-bd_OB-fold"/>
</dbReference>
<dbReference type="GO" id="GO:0008270">
    <property type="term" value="F:zinc ion binding"/>
    <property type="evidence" value="ECO:0007669"/>
    <property type="project" value="UniProtKB-KW"/>
</dbReference>
<evidence type="ECO:0000256" key="6">
    <source>
        <dbReference type="ARBA" id="ARBA00022833"/>
    </source>
</evidence>
<dbReference type="AlphaFoldDB" id="Q9SKR3"/>
<evidence type="ECO:0000256" key="2">
    <source>
        <dbReference type="ARBA" id="ARBA00009679"/>
    </source>
</evidence>
<dbReference type="PANTHER" id="PTHR13454">
    <property type="entry name" value="PROTEIN MCM10 HOMOLOG"/>
    <property type="match status" value="1"/>
</dbReference>
<proteinExistence type="inferred from homology"/>
<dbReference type="GO" id="GO:0003690">
    <property type="term" value="F:double-stranded DNA binding"/>
    <property type="evidence" value="ECO:0007669"/>
    <property type="project" value="InterPro"/>
</dbReference>
<feature type="region of interest" description="Disordered" evidence="8">
    <location>
        <begin position="76"/>
        <end position="95"/>
    </location>
</feature>
<dbReference type="Pfam" id="PF09329">
    <property type="entry name" value="zf-primase"/>
    <property type="match status" value="1"/>
</dbReference>
<dbReference type="EMBL" id="AC006264">
    <property type="protein sequence ID" value="AAD29818.1"/>
    <property type="molecule type" value="Genomic_DNA"/>
</dbReference>
<organism evidence="11">
    <name type="scientific">Arabidopsis thaliana</name>
    <name type="common">Mouse-ear cress</name>
    <dbReference type="NCBI Taxonomy" id="3702"/>
    <lineage>
        <taxon>Eukaryota</taxon>
        <taxon>Viridiplantae</taxon>
        <taxon>Streptophyta</taxon>
        <taxon>Embryophyta</taxon>
        <taxon>Tracheophyta</taxon>
        <taxon>Spermatophyta</taxon>
        <taxon>Magnoliopsida</taxon>
        <taxon>eudicotyledons</taxon>
        <taxon>Gunneridae</taxon>
        <taxon>Pentapetalae</taxon>
        <taxon>rosids</taxon>
        <taxon>malvids</taxon>
        <taxon>Brassicales</taxon>
        <taxon>Brassicaceae</taxon>
        <taxon>Camelineae</taxon>
        <taxon>Arabidopsis</taxon>
    </lineage>
</organism>
<dbReference type="ExpressionAtlas" id="Q9SKR3">
    <property type="expression patterns" value="baseline and differential"/>
</dbReference>
<dbReference type="Gene3D" id="2.40.50.140">
    <property type="entry name" value="Nucleic acid-binding proteins"/>
    <property type="match status" value="1"/>
</dbReference>
<dbReference type="GO" id="GO:0006270">
    <property type="term" value="P:DNA replication initiation"/>
    <property type="evidence" value="ECO:0007669"/>
    <property type="project" value="InterPro"/>
</dbReference>
<gene>
    <name evidence="11" type="ordered locus">At2g20980</name>
</gene>
<keyword evidence="6" id="KW-0862">Zinc</keyword>
<evidence type="ECO:0000256" key="1">
    <source>
        <dbReference type="ARBA" id="ARBA00004123"/>
    </source>
</evidence>
<name>Q9SKR3_ARATH</name>
<dbReference type="EMBL" id="AC006234">
    <property type="protein sequence ID" value="AAM15204.1"/>
    <property type="molecule type" value="Genomic_DNA"/>
</dbReference>
<evidence type="ECO:0000256" key="3">
    <source>
        <dbReference type="ARBA" id="ARBA00022705"/>
    </source>
</evidence>
<evidence type="ECO:0000256" key="4">
    <source>
        <dbReference type="ARBA" id="ARBA00022723"/>
    </source>
</evidence>
<dbReference type="Pfam" id="PF22379">
    <property type="entry name" value="OB_MCM10"/>
    <property type="match status" value="1"/>
</dbReference>
<keyword evidence="4" id="KW-0479">Metal-binding</keyword>
<dbReference type="PANTHER" id="PTHR13454:SF11">
    <property type="entry name" value="PROTEIN MCM10 HOMOLOG"/>
    <property type="match status" value="1"/>
</dbReference>
<dbReference type="InterPro" id="IPR040184">
    <property type="entry name" value="Mcm10"/>
</dbReference>
<sequence>MENDQEDLELLLSLDDRVLETPPGSPSAAPVGLFLSLMRGNVCAGYLTDDESPKRRGHSDLSDFRSVVQDCIDYNPKPIAKNTKPKGSNNSNTNDIEKFSGLRIRNLLMGDKLSGCWATMGVITEKGQPKTSSIGQAYGIWKIGSLNENNVSLFLFGDAYKKNETEKAGTVFGLFNCSLRKDNGGREFSLSVNSAKQMVKLGVSADYGVCTAKRKDGTTCTSVVNKNLRTAFRDLKSQGIYTVEPPADRSGNKKTTQPVRVLSVEGLRKALRLETLNKFFTFNITNRTRFSDSKANCDYAVARIK</sequence>
<protein>
    <submittedName>
        <fullName evidence="11">Uncharacterized protein At2g20980</fullName>
    </submittedName>
</protein>
<dbReference type="GO" id="GO:0005634">
    <property type="term" value="C:nucleus"/>
    <property type="evidence" value="ECO:0007669"/>
    <property type="project" value="UniProtKB-SubCell"/>
</dbReference>
<feature type="domain" description="MCM10 OB-fold" evidence="10">
    <location>
        <begin position="103"/>
        <end position="199"/>
    </location>
</feature>
<evidence type="ECO:0000256" key="5">
    <source>
        <dbReference type="ARBA" id="ARBA00022771"/>
    </source>
</evidence>
<feature type="domain" description="Zinc finger Mcm10/DnaG-type" evidence="9">
    <location>
        <begin position="202"/>
        <end position="227"/>
    </location>
</feature>
<keyword evidence="3" id="KW-0235">DNA replication</keyword>
<evidence type="ECO:0000256" key="7">
    <source>
        <dbReference type="ARBA" id="ARBA00023242"/>
    </source>
</evidence>
<evidence type="ECO:0000259" key="10">
    <source>
        <dbReference type="Pfam" id="PF22379"/>
    </source>
</evidence>
<evidence type="ECO:0000259" key="9">
    <source>
        <dbReference type="Pfam" id="PF09329"/>
    </source>
</evidence>
<comment type="similarity">
    <text evidence="2">Belongs to the MCM10 family.</text>
</comment>
<evidence type="ECO:0000256" key="8">
    <source>
        <dbReference type="SAM" id="MobiDB-lite"/>
    </source>
</evidence>
<comment type="subcellular location">
    <subcellularLocation>
        <location evidence="1">Nucleus</location>
    </subcellularLocation>
</comment>
<reference evidence="11" key="3">
    <citation type="submission" date="2002-02" db="EMBL/GenBank/DDBJ databases">
        <authorList>
            <person name="Town C.D."/>
            <person name="Kaul S."/>
        </authorList>
    </citation>
    <scope>NUCLEOTIDE SEQUENCE</scope>
</reference>
<keyword evidence="5" id="KW-0863">Zinc-finger</keyword>
<accession>Q9SKR3</accession>
<evidence type="ECO:0000313" key="11">
    <source>
        <dbReference type="EMBL" id="AAD29818.1"/>
    </source>
</evidence>
<dbReference type="InterPro" id="IPR015408">
    <property type="entry name" value="Znf_Mcm10/DnaG"/>
</dbReference>
<reference key="1">
    <citation type="journal article" date="1999" name="Nature">
        <title>Sequence and analysis of chromosome 2 of the plant Arabidopsis thaliana.</title>
        <authorList>
            <person name="Lin X."/>
            <person name="Kaul S."/>
            <person name="Rounsley S."/>
            <person name="Shea T.P."/>
            <person name="Benito M.I."/>
            <person name="Town C.D."/>
            <person name="Fujii C.Y."/>
            <person name="Mason T."/>
            <person name="Bowman C.L."/>
            <person name="Barnstead M."/>
            <person name="Feldblyum T.V."/>
            <person name="Buell C.R."/>
            <person name="Ketchum K.A."/>
            <person name="Lee J."/>
            <person name="Ronning C.M."/>
            <person name="Koo H.L."/>
            <person name="Moffat K.S."/>
            <person name="Cronin L.A."/>
            <person name="Shen M."/>
            <person name="Pai G."/>
            <person name="Van Aken S."/>
            <person name="Umayam L."/>
            <person name="Tallon L.J."/>
            <person name="Gill J.E."/>
            <person name="Adams M.D."/>
            <person name="Carrera A.J."/>
            <person name="Creasy T.H."/>
            <person name="Goodman H.M."/>
            <person name="Somerville C.R."/>
            <person name="Copenhaver G.P."/>
            <person name="Preuss D."/>
            <person name="Nierman W.C."/>
            <person name="White O."/>
            <person name="Eisen J.A."/>
            <person name="Salzberg S.L."/>
            <person name="Fraser C.M."/>
            <person name="Venter J.C."/>
        </authorList>
    </citation>
    <scope>NUCLEOTIDE SEQUENCE [LARGE SCALE GENOMIC DNA]</scope>
    <source>
        <strain>cv. Columbia</strain>
    </source>
</reference>
<keyword evidence="7" id="KW-0539">Nucleus</keyword>
<reference evidence="11" key="2">
    <citation type="submission" date="2000-03" db="EMBL/GenBank/DDBJ databases">
        <authorList>
            <person name="Lin X."/>
            <person name="Kaul S."/>
            <person name="Shea T.P."/>
            <person name="Fujii C.Y."/>
            <person name="Shen M."/>
            <person name="VanAken S.E."/>
            <person name="Barnstead M.E."/>
            <person name="Mason T.M."/>
            <person name="Bowman C.L."/>
            <person name="Ronning C.M."/>
            <person name="Benito M.-I."/>
            <person name="Carrera A.J."/>
            <person name="Creasy T.H."/>
            <person name="Buell C.R."/>
            <person name="Town C.D."/>
            <person name="Nierman W.C."/>
            <person name="Fraser C.M."/>
            <person name="Venter J.C."/>
        </authorList>
    </citation>
    <scope>NUCLEOTIDE SEQUENCE</scope>
</reference>
<feature type="compositionally biased region" description="Polar residues" evidence="8">
    <location>
        <begin position="85"/>
        <end position="94"/>
    </location>
</feature>
<dbReference type="PIR" id="F84595">
    <property type="entry name" value="F84595"/>
</dbReference>
<dbReference type="GO" id="GO:0003697">
    <property type="term" value="F:single-stranded DNA binding"/>
    <property type="evidence" value="ECO:0007669"/>
    <property type="project" value="InterPro"/>
</dbReference>
<dbReference type="InterPro" id="IPR055065">
    <property type="entry name" value="OB_MCM10"/>
</dbReference>